<keyword evidence="1" id="KW-0812">Transmembrane</keyword>
<dbReference type="EMBL" id="KV448202">
    <property type="protein sequence ID" value="OAX40719.1"/>
    <property type="molecule type" value="Genomic_DNA"/>
</dbReference>
<dbReference type="InParanoid" id="A0A1B7N788"/>
<dbReference type="OrthoDB" id="3354157at2759"/>
<evidence type="ECO:0000256" key="1">
    <source>
        <dbReference type="SAM" id="Phobius"/>
    </source>
</evidence>
<sequence>MTRASVKISRGAVRELTHQSVVPHSSYIHSCRMKFSVSIKGLASAWAWVPLCYGTVVFALTLNCTLSSIRNKVTGHVVCTLLTNGVLFYRY</sequence>
<proteinExistence type="predicted"/>
<evidence type="ECO:0000313" key="3">
    <source>
        <dbReference type="Proteomes" id="UP000092154"/>
    </source>
</evidence>
<accession>A0A1B7N788</accession>
<feature type="transmembrane region" description="Helical" evidence="1">
    <location>
        <begin position="42"/>
        <end position="62"/>
    </location>
</feature>
<organism evidence="2 3">
    <name type="scientific">Rhizopogon vinicolor AM-OR11-026</name>
    <dbReference type="NCBI Taxonomy" id="1314800"/>
    <lineage>
        <taxon>Eukaryota</taxon>
        <taxon>Fungi</taxon>
        <taxon>Dikarya</taxon>
        <taxon>Basidiomycota</taxon>
        <taxon>Agaricomycotina</taxon>
        <taxon>Agaricomycetes</taxon>
        <taxon>Agaricomycetidae</taxon>
        <taxon>Boletales</taxon>
        <taxon>Suillineae</taxon>
        <taxon>Rhizopogonaceae</taxon>
        <taxon>Rhizopogon</taxon>
    </lineage>
</organism>
<keyword evidence="1" id="KW-1133">Transmembrane helix</keyword>
<protein>
    <submittedName>
        <fullName evidence="2">Uncharacterized protein</fullName>
    </submittedName>
</protein>
<dbReference type="AlphaFoldDB" id="A0A1B7N788"/>
<reference evidence="2 3" key="1">
    <citation type="submission" date="2016-06" db="EMBL/GenBank/DDBJ databases">
        <title>Comparative genomics of the ectomycorrhizal sister species Rhizopogon vinicolor and Rhizopogon vesiculosus (Basidiomycota: Boletales) reveals a divergence of the mating type B locus.</title>
        <authorList>
            <consortium name="DOE Joint Genome Institute"/>
            <person name="Mujic A.B."/>
            <person name="Kuo A."/>
            <person name="Tritt A."/>
            <person name="Lipzen A."/>
            <person name="Chen C."/>
            <person name="Johnson J."/>
            <person name="Sharma A."/>
            <person name="Barry K."/>
            <person name="Grigoriev I.V."/>
            <person name="Spatafora J.W."/>
        </authorList>
    </citation>
    <scope>NUCLEOTIDE SEQUENCE [LARGE SCALE GENOMIC DNA]</scope>
    <source>
        <strain evidence="2 3">AM-OR11-026</strain>
    </source>
</reference>
<keyword evidence="1" id="KW-0472">Membrane</keyword>
<evidence type="ECO:0000313" key="2">
    <source>
        <dbReference type="EMBL" id="OAX40719.1"/>
    </source>
</evidence>
<dbReference type="Proteomes" id="UP000092154">
    <property type="component" value="Unassembled WGS sequence"/>
</dbReference>
<gene>
    <name evidence="2" type="ORF">K503DRAFT_855142</name>
</gene>
<keyword evidence="3" id="KW-1185">Reference proteome</keyword>
<name>A0A1B7N788_9AGAM</name>